<comment type="caution">
    <text evidence="1">The sequence shown here is derived from an EMBL/GenBank/DDBJ whole genome shotgun (WGS) entry which is preliminary data.</text>
</comment>
<sequence>MISIYCLKNSVNFIFREVKLAVVAYFIQNLLWPYCEIVIPKYSVCLLFCN</sequence>
<reference evidence="1" key="1">
    <citation type="submission" date="2023-07" db="EMBL/GenBank/DDBJ databases">
        <authorList>
            <consortium name="AG Swart"/>
            <person name="Singh M."/>
            <person name="Singh A."/>
            <person name="Seah K."/>
            <person name="Emmerich C."/>
        </authorList>
    </citation>
    <scope>NUCLEOTIDE SEQUENCE</scope>
    <source>
        <strain evidence="1">DP1</strain>
    </source>
</reference>
<evidence type="ECO:0000313" key="1">
    <source>
        <dbReference type="EMBL" id="CAI2383151.1"/>
    </source>
</evidence>
<name>A0AAD2D880_EUPCR</name>
<organism evidence="1 2">
    <name type="scientific">Euplotes crassus</name>
    <dbReference type="NCBI Taxonomy" id="5936"/>
    <lineage>
        <taxon>Eukaryota</taxon>
        <taxon>Sar</taxon>
        <taxon>Alveolata</taxon>
        <taxon>Ciliophora</taxon>
        <taxon>Intramacronucleata</taxon>
        <taxon>Spirotrichea</taxon>
        <taxon>Hypotrichia</taxon>
        <taxon>Euplotida</taxon>
        <taxon>Euplotidae</taxon>
        <taxon>Moneuplotes</taxon>
    </lineage>
</organism>
<dbReference type="Proteomes" id="UP001295684">
    <property type="component" value="Unassembled WGS sequence"/>
</dbReference>
<accession>A0AAD2D880</accession>
<gene>
    <name evidence="1" type="ORF">ECRASSUSDP1_LOCUS24642</name>
</gene>
<dbReference type="AlphaFoldDB" id="A0AAD2D880"/>
<evidence type="ECO:0000313" key="2">
    <source>
        <dbReference type="Proteomes" id="UP001295684"/>
    </source>
</evidence>
<protein>
    <submittedName>
        <fullName evidence="1">Uncharacterized protein</fullName>
    </submittedName>
</protein>
<dbReference type="EMBL" id="CAMPGE010025390">
    <property type="protein sequence ID" value="CAI2383151.1"/>
    <property type="molecule type" value="Genomic_DNA"/>
</dbReference>
<proteinExistence type="predicted"/>
<keyword evidence="2" id="KW-1185">Reference proteome</keyword>